<organism evidence="2 3">
    <name type="scientific">Cotesia congregata</name>
    <name type="common">Parasitoid wasp</name>
    <name type="synonym">Apanteles congregatus</name>
    <dbReference type="NCBI Taxonomy" id="51543"/>
    <lineage>
        <taxon>Eukaryota</taxon>
        <taxon>Metazoa</taxon>
        <taxon>Ecdysozoa</taxon>
        <taxon>Arthropoda</taxon>
        <taxon>Hexapoda</taxon>
        <taxon>Insecta</taxon>
        <taxon>Pterygota</taxon>
        <taxon>Neoptera</taxon>
        <taxon>Endopterygota</taxon>
        <taxon>Hymenoptera</taxon>
        <taxon>Apocrita</taxon>
        <taxon>Ichneumonoidea</taxon>
        <taxon>Braconidae</taxon>
        <taxon>Microgastrinae</taxon>
        <taxon>Cotesia</taxon>
    </lineage>
</organism>
<evidence type="ECO:0000313" key="2">
    <source>
        <dbReference type="EMBL" id="CAG5075177.1"/>
    </source>
</evidence>
<dbReference type="Gene3D" id="1.10.533.10">
    <property type="entry name" value="Death Domain, Fas"/>
    <property type="match status" value="1"/>
</dbReference>
<dbReference type="SUPFAM" id="SSF47986">
    <property type="entry name" value="DEATH domain"/>
    <property type="match status" value="1"/>
</dbReference>
<dbReference type="AlphaFoldDB" id="A0A8J2EAE1"/>
<dbReference type="PROSITE" id="PS50017">
    <property type="entry name" value="DEATH_DOMAIN"/>
    <property type="match status" value="1"/>
</dbReference>
<feature type="domain" description="Death" evidence="1">
    <location>
        <begin position="69"/>
        <end position="135"/>
    </location>
</feature>
<dbReference type="GO" id="GO:0007165">
    <property type="term" value="P:signal transduction"/>
    <property type="evidence" value="ECO:0007669"/>
    <property type="project" value="InterPro"/>
</dbReference>
<dbReference type="Pfam" id="PF00531">
    <property type="entry name" value="Death"/>
    <property type="match status" value="1"/>
</dbReference>
<dbReference type="InterPro" id="IPR011029">
    <property type="entry name" value="DEATH-like_dom_sf"/>
</dbReference>
<reference evidence="2" key="1">
    <citation type="submission" date="2021-04" db="EMBL/GenBank/DDBJ databases">
        <authorList>
            <person name="Chebbi M.A.C M."/>
        </authorList>
    </citation>
    <scope>NUCLEOTIDE SEQUENCE</scope>
</reference>
<dbReference type="Proteomes" id="UP000786811">
    <property type="component" value="Unassembled WGS sequence"/>
</dbReference>
<evidence type="ECO:0000313" key="3">
    <source>
        <dbReference type="Proteomes" id="UP000786811"/>
    </source>
</evidence>
<keyword evidence="3" id="KW-1185">Reference proteome</keyword>
<accession>A0A8J2EAE1</accession>
<name>A0A8J2EAE1_COTCN</name>
<dbReference type="EMBL" id="CAJNRD030001116">
    <property type="protein sequence ID" value="CAG5075177.1"/>
    <property type="molecule type" value="Genomic_DNA"/>
</dbReference>
<comment type="caution">
    <text evidence="2">The sequence shown here is derived from an EMBL/GenBank/DDBJ whole genome shotgun (WGS) entry which is preliminary data.</text>
</comment>
<proteinExistence type="predicted"/>
<gene>
    <name evidence="2" type="ORF">HICCMSTLAB_LOCUS1331</name>
</gene>
<dbReference type="InterPro" id="IPR000488">
    <property type="entry name" value="Death_dom"/>
</dbReference>
<protein>
    <recommendedName>
        <fullName evidence="1">Death domain-containing protein</fullName>
    </recommendedName>
</protein>
<evidence type="ECO:0000259" key="1">
    <source>
        <dbReference type="PROSITE" id="PS50017"/>
    </source>
</evidence>
<dbReference type="OrthoDB" id="6593154at2759"/>
<sequence length="355" mass="41150">MELQRTNVKVDKLKDKIPGPPNLDTAVIKLQQKTRNIHIGFIFDGDQQLLQLICLLLSSTPAGKLYKGWQDFGSELGLKREQLLCIEYNFKGLQDPTYYVLLTFAQLLESTFDKLLIACCDIKRFDIINRIIGPLDAFIDKLSIDPHCQGIQRPKTLPRVPLVLKPLISENICSTNPPIKKLNSTNSTSQKKKVNERSYGSIVMLTFTKDGEDISRNICQIFREQNPKIGVLILQEQEKFVYSRVEEFIDDCFKQVNYIIPILTTGYINHINNLTNNDDEENLFNSLDHKYVKYLYSLMRFEYCKNNCHNDRIRCIVPNENLLDVIKADLHPCLQAWFKYSDIDSFTKNILLKKF</sequence>